<keyword evidence="5 9" id="KW-0548">Nucleotidyltransferase</keyword>
<keyword evidence="13" id="KW-1185">Reference proteome</keyword>
<evidence type="ECO:0000313" key="13">
    <source>
        <dbReference type="Proteomes" id="UP000192042"/>
    </source>
</evidence>
<feature type="binding site" evidence="9">
    <location>
        <position position="491"/>
    </location>
    <ligand>
        <name>Mg(2+)</name>
        <dbReference type="ChEBI" id="CHEBI:18420"/>
    </ligand>
</feature>
<dbReference type="SUPFAM" id="SSF54211">
    <property type="entry name" value="Ribosomal protein S5 domain 2-like"/>
    <property type="match status" value="2"/>
</dbReference>
<dbReference type="PANTHER" id="PTHR11252">
    <property type="entry name" value="POLYRIBONUCLEOTIDE NUCLEOTIDYLTRANSFERASE"/>
    <property type="match status" value="1"/>
</dbReference>
<gene>
    <name evidence="9 12" type="primary">pnp</name>
    <name evidence="12" type="ORF">NSJP_0761</name>
</gene>
<dbReference type="InterPro" id="IPR012162">
    <property type="entry name" value="PNPase"/>
</dbReference>
<keyword evidence="6 9" id="KW-0479">Metal-binding</keyword>
<dbReference type="AlphaFoldDB" id="A0A1W1I288"/>
<dbReference type="HAMAP" id="MF_01595">
    <property type="entry name" value="PNPase"/>
    <property type="match status" value="1"/>
</dbReference>
<dbReference type="InterPro" id="IPR015848">
    <property type="entry name" value="PNPase_PH_RNA-bd_bac/org-type"/>
</dbReference>
<evidence type="ECO:0000256" key="8">
    <source>
        <dbReference type="ARBA" id="ARBA00022884"/>
    </source>
</evidence>
<dbReference type="InterPro" id="IPR004088">
    <property type="entry name" value="KH_dom_type_1"/>
</dbReference>
<evidence type="ECO:0000256" key="2">
    <source>
        <dbReference type="ARBA" id="ARBA00007404"/>
    </source>
</evidence>
<dbReference type="SUPFAM" id="SSF46915">
    <property type="entry name" value="Polynucleotide phosphorylase/guanosine pentaphosphate synthase (PNPase/GPSI), domain 3"/>
    <property type="match status" value="1"/>
</dbReference>
<dbReference type="Pfam" id="PF00575">
    <property type="entry name" value="S1"/>
    <property type="match status" value="1"/>
</dbReference>
<dbReference type="InterPro" id="IPR012340">
    <property type="entry name" value="NA-bd_OB-fold"/>
</dbReference>
<dbReference type="GO" id="GO:0005829">
    <property type="term" value="C:cytosol"/>
    <property type="evidence" value="ECO:0007669"/>
    <property type="project" value="TreeGrafter"/>
</dbReference>
<dbReference type="SUPFAM" id="SSF55666">
    <property type="entry name" value="Ribonuclease PH domain 2-like"/>
    <property type="match status" value="2"/>
</dbReference>
<accession>A0A1W1I288</accession>
<dbReference type="InterPro" id="IPR036345">
    <property type="entry name" value="ExoRNase_PH_dom2_sf"/>
</dbReference>
<evidence type="ECO:0000259" key="11">
    <source>
        <dbReference type="PROSITE" id="PS50126"/>
    </source>
</evidence>
<organism evidence="12 13">
    <name type="scientific">Nitrospira japonica</name>
    <dbReference type="NCBI Taxonomy" id="1325564"/>
    <lineage>
        <taxon>Bacteria</taxon>
        <taxon>Pseudomonadati</taxon>
        <taxon>Nitrospirota</taxon>
        <taxon>Nitrospiria</taxon>
        <taxon>Nitrospirales</taxon>
        <taxon>Nitrospiraceae</taxon>
        <taxon>Nitrospira</taxon>
    </lineage>
</organism>
<dbReference type="InterPro" id="IPR015847">
    <property type="entry name" value="ExoRNase_PH_dom2"/>
</dbReference>
<evidence type="ECO:0000256" key="5">
    <source>
        <dbReference type="ARBA" id="ARBA00022695"/>
    </source>
</evidence>
<dbReference type="PROSITE" id="PS50126">
    <property type="entry name" value="S1"/>
    <property type="match status" value="1"/>
</dbReference>
<dbReference type="SUPFAM" id="SSF54791">
    <property type="entry name" value="Eukaryotic type KH-domain (KH-domain type I)"/>
    <property type="match status" value="1"/>
</dbReference>
<comment type="catalytic activity">
    <reaction evidence="9">
        <text>RNA(n+1) + phosphate = RNA(n) + a ribonucleoside 5'-diphosphate</text>
        <dbReference type="Rhea" id="RHEA:22096"/>
        <dbReference type="Rhea" id="RHEA-COMP:14527"/>
        <dbReference type="Rhea" id="RHEA-COMP:17342"/>
        <dbReference type="ChEBI" id="CHEBI:43474"/>
        <dbReference type="ChEBI" id="CHEBI:57930"/>
        <dbReference type="ChEBI" id="CHEBI:140395"/>
        <dbReference type="EC" id="2.7.7.8"/>
    </reaction>
</comment>
<dbReference type="CDD" id="cd04472">
    <property type="entry name" value="S1_PNPase"/>
    <property type="match status" value="1"/>
</dbReference>
<dbReference type="GO" id="GO:0000287">
    <property type="term" value="F:magnesium ion binding"/>
    <property type="evidence" value="ECO:0007669"/>
    <property type="project" value="UniProtKB-UniRule"/>
</dbReference>
<comment type="function">
    <text evidence="9">Involved in mRNA degradation. Catalyzes the phosphorolysis of single-stranded polyribonucleotides processively in the 3'- to 5'-direction.</text>
</comment>
<dbReference type="InterPro" id="IPR036612">
    <property type="entry name" value="KH_dom_type_1_sf"/>
</dbReference>
<dbReference type="GO" id="GO:0004654">
    <property type="term" value="F:polyribonucleotide nucleotidyltransferase activity"/>
    <property type="evidence" value="ECO:0007669"/>
    <property type="project" value="UniProtKB-UniRule"/>
</dbReference>
<dbReference type="Pfam" id="PF03725">
    <property type="entry name" value="RNase_PH_C"/>
    <property type="match status" value="1"/>
</dbReference>
<dbReference type="InterPro" id="IPR027408">
    <property type="entry name" value="PNPase/RNase_PH_dom_sf"/>
</dbReference>
<dbReference type="EMBL" id="LT828648">
    <property type="protein sequence ID" value="SLM46933.1"/>
    <property type="molecule type" value="Genomic_DNA"/>
</dbReference>
<evidence type="ECO:0000256" key="6">
    <source>
        <dbReference type="ARBA" id="ARBA00022723"/>
    </source>
</evidence>
<dbReference type="Pfam" id="PF03726">
    <property type="entry name" value="PNPase"/>
    <property type="match status" value="1"/>
</dbReference>
<keyword evidence="7 9" id="KW-0460">Magnesium</keyword>
<dbReference type="NCBIfam" id="NF008805">
    <property type="entry name" value="PRK11824.1"/>
    <property type="match status" value="1"/>
</dbReference>
<dbReference type="InterPro" id="IPR036456">
    <property type="entry name" value="PNPase_PH_RNA-bd_sf"/>
</dbReference>
<dbReference type="Pfam" id="PF01138">
    <property type="entry name" value="RNase_PH"/>
    <property type="match status" value="2"/>
</dbReference>
<dbReference type="SMART" id="SM00316">
    <property type="entry name" value="S1"/>
    <property type="match status" value="1"/>
</dbReference>
<dbReference type="GO" id="GO:0003723">
    <property type="term" value="F:RNA binding"/>
    <property type="evidence" value="ECO:0007669"/>
    <property type="project" value="UniProtKB-UniRule"/>
</dbReference>
<evidence type="ECO:0000256" key="4">
    <source>
        <dbReference type="ARBA" id="ARBA00022679"/>
    </source>
</evidence>
<dbReference type="SUPFAM" id="SSF50249">
    <property type="entry name" value="Nucleic acid-binding proteins"/>
    <property type="match status" value="1"/>
</dbReference>
<dbReference type="STRING" id="1325564.NSJP_0761"/>
<evidence type="ECO:0000256" key="7">
    <source>
        <dbReference type="ARBA" id="ARBA00022842"/>
    </source>
</evidence>
<dbReference type="PANTHER" id="PTHR11252:SF0">
    <property type="entry name" value="POLYRIBONUCLEOTIDE NUCLEOTIDYLTRANSFERASE 1, MITOCHONDRIAL"/>
    <property type="match status" value="1"/>
</dbReference>
<evidence type="ECO:0000313" key="12">
    <source>
        <dbReference type="EMBL" id="SLM46933.1"/>
    </source>
</evidence>
<comment type="cofactor">
    <cofactor evidence="9">
        <name>Mg(2+)</name>
        <dbReference type="ChEBI" id="CHEBI:18420"/>
    </cofactor>
</comment>
<dbReference type="CDD" id="cd02393">
    <property type="entry name" value="KH-I_PNPase"/>
    <property type="match status" value="1"/>
</dbReference>
<name>A0A1W1I288_9BACT</name>
<dbReference type="InterPro" id="IPR001247">
    <property type="entry name" value="ExoRNase_PH_dom1"/>
</dbReference>
<evidence type="ECO:0000256" key="3">
    <source>
        <dbReference type="ARBA" id="ARBA00022490"/>
    </source>
</evidence>
<dbReference type="Proteomes" id="UP000192042">
    <property type="component" value="Chromosome I"/>
</dbReference>
<sequence length="706" mass="76059">MVHAVELDIAGRTLRLETGRVAKQADGSIWASYGDTVVLATAVASQNAKPGVDFLPLTVDYQEKAYAAGKIPGGYFKREGRPSEKEVLTSRLIDRPLRPLFPEGYYFETQVIASVLSADKTGSSDVIGITAASAALAVSNIPFLGPIAGVKIGRVNGQFVVNPDLETLEQSELHLVVAGTADAVMMVEAGANELPETTMLAAIELAHAEIKKIVAKINELRRLSGDKPKRPVVAETIDPGLAGQVKTLVAQGIRDAIMIPNKTARQERLDLILKDAVEKLKSPDDPHRERHVKIVFHGLEYTEVRNMILEKGSRADGRGPGDIRPITCEVGVLPRTHGSALFTRGETQSLAVITLGTTDDEQRIDALEGEYTRTFMLHYNFPPFSVGEARPLRSPGRREVGHGALAERALKPVIPGKDVFPYTLRIVSDILESNGSSSMATVCGGTLGMMDAGVPIKEPVAGIAMGLIKEDDRVMILSDILGLEDHLGDMDFKVCGTRHGVTALQMDIKIGGITPALMHQALEQAKAGRLHILNCMLKAIGSPRQNMSAFAPRIFTIKVKQDKIREVIGPGGKTIRGIQADCGVKINIEDTGIVTIASVDEASLEKAKEMIGRIVEEVEVGKTYLGTVRKIMDFGAFVEVLPGTDGLVHISQLAHHRVKSVADEVAEGDQILVKVLEVDRQGKIRLSRKDTMPAPTGAGTKDQSDG</sequence>
<reference evidence="12 13" key="1">
    <citation type="submission" date="2017-03" db="EMBL/GenBank/DDBJ databases">
        <authorList>
            <person name="Afonso C.L."/>
            <person name="Miller P.J."/>
            <person name="Scott M.A."/>
            <person name="Spackman E."/>
            <person name="Goraichik I."/>
            <person name="Dimitrov K.M."/>
            <person name="Suarez D.L."/>
            <person name="Swayne D.E."/>
        </authorList>
    </citation>
    <scope>NUCLEOTIDE SEQUENCE [LARGE SCALE GENOMIC DNA]</scope>
    <source>
        <strain evidence="12">Genome sequencing of Nitrospira japonica strain NJ11</strain>
    </source>
</reference>
<protein>
    <recommendedName>
        <fullName evidence="9">Polyribonucleotide nucleotidyltransferase</fullName>
        <ecNumber evidence="9">2.7.7.8</ecNumber>
    </recommendedName>
    <alternativeName>
        <fullName evidence="9">Polynucleotide phosphorylase</fullName>
        <shortName evidence="9">PNPase</shortName>
    </alternativeName>
</protein>
<keyword evidence="4 9" id="KW-0808">Transferase</keyword>
<dbReference type="InterPro" id="IPR004087">
    <property type="entry name" value="KH_dom"/>
</dbReference>
<feature type="region of interest" description="Disordered" evidence="10">
    <location>
        <begin position="686"/>
        <end position="706"/>
    </location>
</feature>
<dbReference type="FunFam" id="3.30.230.70:FF:000002">
    <property type="entry name" value="Polyribonucleotide nucleotidyltransferase"/>
    <property type="match status" value="1"/>
</dbReference>
<dbReference type="InterPro" id="IPR003029">
    <property type="entry name" value="S1_domain"/>
</dbReference>
<dbReference type="InterPro" id="IPR020568">
    <property type="entry name" value="Ribosomal_Su5_D2-typ_SF"/>
</dbReference>
<dbReference type="EC" id="2.7.7.8" evidence="9"/>
<dbReference type="FunFam" id="2.40.50.140:FF:000023">
    <property type="entry name" value="Polyribonucleotide nucleotidyltransferase"/>
    <property type="match status" value="1"/>
</dbReference>
<evidence type="ECO:0000256" key="9">
    <source>
        <dbReference type="HAMAP-Rule" id="MF_01595"/>
    </source>
</evidence>
<dbReference type="FunFam" id="3.30.1370.10:FF:000001">
    <property type="entry name" value="Polyribonucleotide nucleotidyltransferase"/>
    <property type="match status" value="1"/>
</dbReference>
<dbReference type="CDD" id="cd11364">
    <property type="entry name" value="RNase_PH_PNPase_2"/>
    <property type="match status" value="1"/>
</dbReference>
<feature type="binding site" evidence="9">
    <location>
        <position position="485"/>
    </location>
    <ligand>
        <name>Mg(2+)</name>
        <dbReference type="ChEBI" id="CHEBI:18420"/>
    </ligand>
</feature>
<dbReference type="GO" id="GO:0006402">
    <property type="term" value="P:mRNA catabolic process"/>
    <property type="evidence" value="ECO:0007669"/>
    <property type="project" value="UniProtKB-UniRule"/>
</dbReference>
<dbReference type="PIRSF" id="PIRSF005499">
    <property type="entry name" value="PNPase"/>
    <property type="match status" value="1"/>
</dbReference>
<dbReference type="NCBIfam" id="TIGR03591">
    <property type="entry name" value="polynuc_phos"/>
    <property type="match status" value="1"/>
</dbReference>
<keyword evidence="3 9" id="KW-0963">Cytoplasm</keyword>
<comment type="subcellular location">
    <subcellularLocation>
        <location evidence="1 9">Cytoplasm</location>
    </subcellularLocation>
</comment>
<dbReference type="Pfam" id="PF00013">
    <property type="entry name" value="KH_1"/>
    <property type="match status" value="1"/>
</dbReference>
<comment type="similarity">
    <text evidence="2 9">Belongs to the polyribonucleotide nucleotidyltransferase family.</text>
</comment>
<dbReference type="GO" id="GO:0000175">
    <property type="term" value="F:3'-5'-RNA exonuclease activity"/>
    <property type="evidence" value="ECO:0007669"/>
    <property type="project" value="TreeGrafter"/>
</dbReference>
<dbReference type="SMART" id="SM00322">
    <property type="entry name" value="KH"/>
    <property type="match status" value="1"/>
</dbReference>
<dbReference type="OrthoDB" id="9804305at2"/>
<keyword evidence="8 9" id="KW-0694">RNA-binding</keyword>
<evidence type="ECO:0000256" key="10">
    <source>
        <dbReference type="SAM" id="MobiDB-lite"/>
    </source>
</evidence>
<dbReference type="RefSeq" id="WP_080885541.1">
    <property type="nucleotide sequence ID" value="NZ_LT828648.1"/>
</dbReference>
<feature type="domain" description="S1 motif" evidence="11">
    <location>
        <begin position="621"/>
        <end position="689"/>
    </location>
</feature>
<dbReference type="FunFam" id="3.30.230.70:FF:000001">
    <property type="entry name" value="Polyribonucleotide nucleotidyltransferase"/>
    <property type="match status" value="1"/>
</dbReference>
<dbReference type="GO" id="GO:0006396">
    <property type="term" value="P:RNA processing"/>
    <property type="evidence" value="ECO:0007669"/>
    <property type="project" value="InterPro"/>
</dbReference>
<dbReference type="CDD" id="cd11363">
    <property type="entry name" value="RNase_PH_PNPase_1"/>
    <property type="match status" value="1"/>
</dbReference>
<evidence type="ECO:0000256" key="1">
    <source>
        <dbReference type="ARBA" id="ARBA00004496"/>
    </source>
</evidence>
<proteinExistence type="inferred from homology"/>
<dbReference type="Gene3D" id="2.40.50.140">
    <property type="entry name" value="Nucleic acid-binding proteins"/>
    <property type="match status" value="1"/>
</dbReference>
<dbReference type="Gene3D" id="3.30.230.70">
    <property type="entry name" value="GHMP Kinase, N-terminal domain"/>
    <property type="match status" value="2"/>
</dbReference>
<dbReference type="Gene3D" id="3.30.1370.10">
    <property type="entry name" value="K Homology domain, type 1"/>
    <property type="match status" value="1"/>
</dbReference>
<dbReference type="KEGG" id="nja:NSJP_0761"/>
<dbReference type="PROSITE" id="PS50084">
    <property type="entry name" value="KH_TYPE_1"/>
    <property type="match status" value="1"/>
</dbReference>